<organism evidence="1 2">
    <name type="scientific">Ricinus communis</name>
    <name type="common">Castor bean</name>
    <dbReference type="NCBI Taxonomy" id="3988"/>
    <lineage>
        <taxon>Eukaryota</taxon>
        <taxon>Viridiplantae</taxon>
        <taxon>Streptophyta</taxon>
        <taxon>Embryophyta</taxon>
        <taxon>Tracheophyta</taxon>
        <taxon>Spermatophyta</taxon>
        <taxon>Magnoliopsida</taxon>
        <taxon>eudicotyledons</taxon>
        <taxon>Gunneridae</taxon>
        <taxon>Pentapetalae</taxon>
        <taxon>rosids</taxon>
        <taxon>fabids</taxon>
        <taxon>Malpighiales</taxon>
        <taxon>Euphorbiaceae</taxon>
        <taxon>Acalyphoideae</taxon>
        <taxon>Acalypheae</taxon>
        <taxon>Ricinus</taxon>
    </lineage>
</organism>
<gene>
    <name evidence="1" type="ORF">RCOM_0953390</name>
</gene>
<dbReference type="eggNOG" id="KOG1075">
    <property type="taxonomic scope" value="Eukaryota"/>
</dbReference>
<dbReference type="InterPro" id="IPR036691">
    <property type="entry name" value="Endo/exonu/phosph_ase_sf"/>
</dbReference>
<keyword evidence="2" id="KW-1185">Reference proteome</keyword>
<proteinExistence type="predicted"/>
<protein>
    <recommendedName>
        <fullName evidence="3">Endonuclease/exonuclease/phosphatase domain-containing protein</fullName>
    </recommendedName>
</protein>
<accession>B9RQ39</accession>
<evidence type="ECO:0008006" key="3">
    <source>
        <dbReference type="Google" id="ProtNLM"/>
    </source>
</evidence>
<dbReference type="Proteomes" id="UP000008311">
    <property type="component" value="Unassembled WGS sequence"/>
</dbReference>
<dbReference type="InParanoid" id="B9RQ39"/>
<dbReference type="PANTHER" id="PTHR33710:SF79">
    <property type="entry name" value="OS06G0205337 PROTEIN"/>
    <property type="match status" value="1"/>
</dbReference>
<sequence>MEKSKVMERIKTIKKSSCSTNDREAYQGSMGKKKWKRKAGKSKGFVIEEILDGQNGEEMFEESYSENAPMASLKPSIFKTFCYGEPTKEFREEVWKRISSLKPPPHSSLVCVGDFSSIVSPSEKKGGRRPDDKQLQLFSDFVNRNELIDVGFKGTMYTWSNKQLGDKCVMERLDRALASLEWRCQFPNAQIIHEYMLGSDHHPLVLMEQAGSFSKKRLFRFEEKWKLRDRCKEVVEDCWMEHQREDSGWNCVTKLQQCKEGLISWAKRE</sequence>
<dbReference type="EMBL" id="EQ973800">
    <property type="protein sequence ID" value="EEF46527.1"/>
    <property type="molecule type" value="Genomic_DNA"/>
</dbReference>
<dbReference type="AlphaFoldDB" id="B9RQ39"/>
<dbReference type="SUPFAM" id="SSF56219">
    <property type="entry name" value="DNase I-like"/>
    <property type="match status" value="1"/>
</dbReference>
<evidence type="ECO:0000313" key="1">
    <source>
        <dbReference type="EMBL" id="EEF46527.1"/>
    </source>
</evidence>
<reference evidence="2" key="1">
    <citation type="journal article" date="2010" name="Nat. Biotechnol.">
        <title>Draft genome sequence of the oilseed species Ricinus communis.</title>
        <authorList>
            <person name="Chan A.P."/>
            <person name="Crabtree J."/>
            <person name="Zhao Q."/>
            <person name="Lorenzi H."/>
            <person name="Orvis J."/>
            <person name="Puiu D."/>
            <person name="Melake-Berhan A."/>
            <person name="Jones K.M."/>
            <person name="Redman J."/>
            <person name="Chen G."/>
            <person name="Cahoon E.B."/>
            <person name="Gedil M."/>
            <person name="Stanke M."/>
            <person name="Haas B.J."/>
            <person name="Wortman J.R."/>
            <person name="Fraser-Liggett C.M."/>
            <person name="Ravel J."/>
            <person name="Rabinowicz P.D."/>
        </authorList>
    </citation>
    <scope>NUCLEOTIDE SEQUENCE [LARGE SCALE GENOMIC DNA]</scope>
    <source>
        <strain evidence="2">cv. Hale</strain>
    </source>
</reference>
<name>B9RQ39_RICCO</name>
<evidence type="ECO:0000313" key="2">
    <source>
        <dbReference type="Proteomes" id="UP000008311"/>
    </source>
</evidence>
<dbReference type="PANTHER" id="PTHR33710">
    <property type="entry name" value="BNAC02G09200D PROTEIN"/>
    <property type="match status" value="1"/>
</dbReference>
<dbReference type="Gene3D" id="3.60.10.10">
    <property type="entry name" value="Endonuclease/exonuclease/phosphatase"/>
    <property type="match status" value="1"/>
</dbReference>